<comment type="subunit">
    <text evidence="4 8">Homotetramer.</text>
</comment>
<gene>
    <name evidence="10" type="primary">uraH</name>
    <name evidence="10" type="ORF">D0Z70_20310</name>
</gene>
<reference evidence="10 11" key="1">
    <citation type="submission" date="2018-08" db="EMBL/GenBank/DDBJ databases">
        <title>Sphingobium sp. EO9.</title>
        <authorList>
            <person name="Park Y."/>
            <person name="Kim K.H."/>
            <person name="Jeon C.O."/>
        </authorList>
    </citation>
    <scope>NUCLEOTIDE SEQUENCE [LARGE SCALE GENOMIC DNA]</scope>
    <source>
        <strain evidence="10 11">EO9</strain>
    </source>
</reference>
<evidence type="ECO:0000256" key="7">
    <source>
        <dbReference type="PIRSR" id="PIRSR600895-51"/>
    </source>
</evidence>
<dbReference type="GO" id="GO:0033971">
    <property type="term" value="F:hydroxyisourate hydrolase activity"/>
    <property type="evidence" value="ECO:0007669"/>
    <property type="project" value="UniProtKB-EC"/>
</dbReference>
<dbReference type="EC" id="3.5.2.17" evidence="8"/>
<comment type="catalytic activity">
    <reaction evidence="1 8">
        <text>5-hydroxyisourate + H2O = 5-hydroxy-2-oxo-4-ureido-2,5-dihydro-1H-imidazole-5-carboxylate + H(+)</text>
        <dbReference type="Rhea" id="RHEA:23736"/>
        <dbReference type="ChEBI" id="CHEBI:15377"/>
        <dbReference type="ChEBI" id="CHEBI:15378"/>
        <dbReference type="ChEBI" id="CHEBI:18072"/>
        <dbReference type="ChEBI" id="CHEBI:58639"/>
        <dbReference type="EC" id="3.5.2.17"/>
    </reaction>
</comment>
<comment type="caution">
    <text evidence="10">The sequence shown here is derived from an EMBL/GenBank/DDBJ whole genome shotgun (WGS) entry which is preliminary data.</text>
</comment>
<evidence type="ECO:0000256" key="4">
    <source>
        <dbReference type="ARBA" id="ARBA00011881"/>
    </source>
</evidence>
<organism evidence="10 11">
    <name type="scientific">Sphingobium terrigena</name>
    <dbReference type="NCBI Taxonomy" id="2304063"/>
    <lineage>
        <taxon>Bacteria</taxon>
        <taxon>Pseudomonadati</taxon>
        <taxon>Pseudomonadota</taxon>
        <taxon>Alphaproteobacteria</taxon>
        <taxon>Sphingomonadales</taxon>
        <taxon>Sphingomonadaceae</taxon>
        <taxon>Sphingobium</taxon>
    </lineage>
</organism>
<evidence type="ECO:0000313" key="11">
    <source>
        <dbReference type="Proteomes" id="UP000283469"/>
    </source>
</evidence>
<evidence type="ECO:0000256" key="5">
    <source>
        <dbReference type="ARBA" id="ARBA00022631"/>
    </source>
</evidence>
<evidence type="ECO:0000256" key="6">
    <source>
        <dbReference type="ARBA" id="ARBA00022801"/>
    </source>
</evidence>
<dbReference type="Proteomes" id="UP000283469">
    <property type="component" value="Unassembled WGS sequence"/>
</dbReference>
<dbReference type="PRINTS" id="PR00189">
    <property type="entry name" value="TRNSTHYRETIN"/>
</dbReference>
<dbReference type="EMBL" id="QVRA01000027">
    <property type="protein sequence ID" value="RJG52436.1"/>
    <property type="molecule type" value="Genomic_DNA"/>
</dbReference>
<comment type="similarity">
    <text evidence="3 8">Belongs to the transthyretin family. 5-hydroxyisourate hydrolase subfamily.</text>
</comment>
<feature type="binding site" evidence="7">
    <location>
        <position position="6"/>
    </location>
    <ligand>
        <name>substrate</name>
    </ligand>
</feature>
<dbReference type="GO" id="GO:0006144">
    <property type="term" value="P:purine nucleobase metabolic process"/>
    <property type="evidence" value="ECO:0007669"/>
    <property type="project" value="UniProtKB-KW"/>
</dbReference>
<dbReference type="CDD" id="cd05822">
    <property type="entry name" value="TLP_HIUase"/>
    <property type="match status" value="1"/>
</dbReference>
<feature type="binding site" evidence="7">
    <location>
        <position position="40"/>
    </location>
    <ligand>
        <name>substrate</name>
    </ligand>
</feature>
<dbReference type="Pfam" id="PF00576">
    <property type="entry name" value="Transthyretin"/>
    <property type="match status" value="1"/>
</dbReference>
<keyword evidence="5 8" id="KW-0659">Purine metabolism</keyword>
<feature type="binding site" evidence="7">
    <location>
        <position position="107"/>
    </location>
    <ligand>
        <name>substrate</name>
    </ligand>
</feature>
<feature type="domain" description="Transthyretin/hydroxyisourate hydrolase" evidence="9">
    <location>
        <begin position="3"/>
        <end position="109"/>
    </location>
</feature>
<evidence type="ECO:0000256" key="2">
    <source>
        <dbReference type="ARBA" id="ARBA00002704"/>
    </source>
</evidence>
<protein>
    <recommendedName>
        <fullName evidence="8">5-hydroxyisourate hydrolase</fullName>
        <shortName evidence="8">HIU hydrolase</shortName>
        <shortName evidence="8">HIUHase</shortName>
        <ecNumber evidence="8">3.5.2.17</ecNumber>
    </recommendedName>
</protein>
<sequence length="110" mass="11893">MTLSTHILDTMHGTPAAGLRVRLKKGNLVLFEGLTDQDGRCPDLRATAAGVGLFSLTFEVADYFVSRGVELPNPPFLDHVTIDFGIADAGAHYHVPLLVSPYAYSTYRGS</sequence>
<evidence type="ECO:0000313" key="10">
    <source>
        <dbReference type="EMBL" id="RJG52436.1"/>
    </source>
</evidence>
<dbReference type="SUPFAM" id="SSF49472">
    <property type="entry name" value="Transthyretin (synonym: prealbumin)"/>
    <property type="match status" value="1"/>
</dbReference>
<dbReference type="InterPro" id="IPR014306">
    <property type="entry name" value="Hydroxyisourate_hydrolase"/>
</dbReference>
<dbReference type="InterPro" id="IPR036817">
    <property type="entry name" value="Transthyretin/HIU_hydrolase_sf"/>
</dbReference>
<keyword evidence="6 8" id="KW-0378">Hydrolase</keyword>
<dbReference type="Gene3D" id="2.60.40.180">
    <property type="entry name" value="Transthyretin/hydroxyisourate hydrolase domain"/>
    <property type="match status" value="1"/>
</dbReference>
<dbReference type="PROSITE" id="PS00768">
    <property type="entry name" value="TRANSTHYRETIN_1"/>
    <property type="match status" value="1"/>
</dbReference>
<proteinExistence type="inferred from homology"/>
<dbReference type="InterPro" id="IPR023416">
    <property type="entry name" value="Transthyretin/HIU_hydrolase_d"/>
</dbReference>
<dbReference type="RefSeq" id="WP_119749630.1">
    <property type="nucleotide sequence ID" value="NZ_QVRA01000027.1"/>
</dbReference>
<dbReference type="AlphaFoldDB" id="A0A418YMP7"/>
<dbReference type="PANTHER" id="PTHR10395:SF7">
    <property type="entry name" value="5-HYDROXYISOURATE HYDROLASE"/>
    <property type="match status" value="1"/>
</dbReference>
<name>A0A418YMP7_9SPHN</name>
<dbReference type="PANTHER" id="PTHR10395">
    <property type="entry name" value="URICASE AND TRANSTHYRETIN-RELATED"/>
    <property type="match status" value="1"/>
</dbReference>
<dbReference type="InterPro" id="IPR023418">
    <property type="entry name" value="Thyroxine_BS"/>
</dbReference>
<dbReference type="InterPro" id="IPR000895">
    <property type="entry name" value="Transthyretin/HIU_hydrolase"/>
</dbReference>
<dbReference type="NCBIfam" id="TIGR02962">
    <property type="entry name" value="hdxy_isourate"/>
    <property type="match status" value="1"/>
</dbReference>
<evidence type="ECO:0000256" key="1">
    <source>
        <dbReference type="ARBA" id="ARBA00001043"/>
    </source>
</evidence>
<keyword evidence="11" id="KW-1185">Reference proteome</keyword>
<accession>A0A418YMP7</accession>
<evidence type="ECO:0000256" key="8">
    <source>
        <dbReference type="RuleBase" id="RU361270"/>
    </source>
</evidence>
<comment type="function">
    <text evidence="2">Catalyzes the hydrolysis of 5-hydroxyisourate (HIU) to 2-oxo-4-hydroxy-4-carboxy-5-ureidoimidazoline (OHCU).</text>
</comment>
<evidence type="ECO:0000256" key="3">
    <source>
        <dbReference type="ARBA" id="ARBA00009850"/>
    </source>
</evidence>
<evidence type="ECO:0000259" key="9">
    <source>
        <dbReference type="Pfam" id="PF00576"/>
    </source>
</evidence>
<dbReference type="OrthoDB" id="9792386at2"/>